<feature type="binding site" evidence="6">
    <location>
        <position position="172"/>
    </location>
    <ligand>
        <name>S-methyl-5'-thioadenosine</name>
        <dbReference type="ChEBI" id="CHEBI:17509"/>
    </ligand>
</feature>
<dbReference type="CDD" id="cd02440">
    <property type="entry name" value="AdoMet_MTases"/>
    <property type="match status" value="1"/>
</dbReference>
<comment type="function">
    <text evidence="6">Catalyzes the irreversible transfer of a propylamine group from the amino donor S-adenosylmethioninamine (decarboxy-AdoMet) to putrescine (1,4-diaminobutane) to yield spermidine.</text>
</comment>
<dbReference type="Pfam" id="PF01564">
    <property type="entry name" value="Spermine_synth"/>
    <property type="match status" value="1"/>
</dbReference>
<sequence>MSSVFFGSLPMSDYQETLYEGYGQRFRIEKMLHEVRTDHQHLVIFQNPRMGRVMALDGVIQTTEADEFIYHEMLTHVPILAHGAAKRVLIIGGGDGGMLREVAKHSTVEHITMVEIDGTVVEMCKEFLPTHSNGAFEDSRLNLVIDDGMRFVATTEEKFDVIISDSTDPIGPGEVLFSENFYQACHRCLNEGGILVTQNGTPFMQLSGVQTTAGRMNGLFADWHFYQAAIPTYIGGAMTFAWGATDKAYRKLPLETLRQRFAGSGIVTRYYNPEVHIGAFALPQYVLSAIKKPSND</sequence>
<evidence type="ECO:0000256" key="2">
    <source>
        <dbReference type="ARBA" id="ARBA00022490"/>
    </source>
</evidence>
<dbReference type="EC" id="2.5.1.16" evidence="6"/>
<feature type="binding site" evidence="6">
    <location>
        <begin position="165"/>
        <end position="168"/>
    </location>
    <ligand>
        <name>spermidine</name>
        <dbReference type="ChEBI" id="CHEBI:57834"/>
    </ligand>
</feature>
<dbReference type="NCBIfam" id="NF002010">
    <property type="entry name" value="PRK00811.1"/>
    <property type="match status" value="1"/>
</dbReference>
<keyword evidence="2" id="KW-0963">Cytoplasm</keyword>
<evidence type="ECO:0000313" key="11">
    <source>
        <dbReference type="EMBL" id="KPY40700.1"/>
    </source>
</evidence>
<keyword evidence="5 6" id="KW-0620">Polyamine biosynthesis</keyword>
<comment type="catalytic activity">
    <reaction evidence="6 9">
        <text>S-adenosyl 3-(methylsulfanyl)propylamine + putrescine = S-methyl-5'-thioadenosine + spermidine + H(+)</text>
        <dbReference type="Rhea" id="RHEA:12721"/>
        <dbReference type="ChEBI" id="CHEBI:15378"/>
        <dbReference type="ChEBI" id="CHEBI:17509"/>
        <dbReference type="ChEBI" id="CHEBI:57443"/>
        <dbReference type="ChEBI" id="CHEBI:57834"/>
        <dbReference type="ChEBI" id="CHEBI:326268"/>
        <dbReference type="EC" id="2.5.1.16"/>
    </reaction>
</comment>
<dbReference type="InterPro" id="IPR035246">
    <property type="entry name" value="Spermidine_synt_N"/>
</dbReference>
<evidence type="ECO:0000256" key="7">
    <source>
        <dbReference type="PROSITE-ProRule" id="PRU00354"/>
    </source>
</evidence>
<feature type="binding site" evidence="6">
    <location>
        <position position="115"/>
    </location>
    <ligand>
        <name>S-methyl-5'-thioadenosine</name>
        <dbReference type="ChEBI" id="CHEBI:17509"/>
    </ligand>
</feature>
<feature type="binding site" evidence="6">
    <location>
        <position position="40"/>
    </location>
    <ligand>
        <name>S-methyl-5'-thioadenosine</name>
        <dbReference type="ChEBI" id="CHEBI:17509"/>
    </ligand>
</feature>
<dbReference type="GO" id="GO:0005829">
    <property type="term" value="C:cytosol"/>
    <property type="evidence" value="ECO:0007669"/>
    <property type="project" value="TreeGrafter"/>
</dbReference>
<dbReference type="Gene3D" id="3.40.50.150">
    <property type="entry name" value="Vaccinia Virus protein VP39"/>
    <property type="match status" value="1"/>
</dbReference>
<dbReference type="InterPro" id="IPR030374">
    <property type="entry name" value="PABS"/>
</dbReference>
<dbReference type="AlphaFoldDB" id="A0A0P9XXF6"/>
<feature type="active site" description="Proton acceptor" evidence="6 7">
    <location>
        <position position="165"/>
    </location>
</feature>
<dbReference type="NCBIfam" id="TIGR00417">
    <property type="entry name" value="speE"/>
    <property type="match status" value="1"/>
</dbReference>
<protein>
    <recommendedName>
        <fullName evidence="6">Polyamine aminopropyltransferase</fullName>
    </recommendedName>
    <alternativeName>
        <fullName evidence="6">Putrescine aminopropyltransferase</fullName>
        <shortName evidence="6">PAPT</shortName>
    </alternativeName>
    <alternativeName>
        <fullName evidence="6">Spermidine synthase</fullName>
        <shortName evidence="6">SPDS</shortName>
        <shortName evidence="6">SPDSY</shortName>
        <ecNumber evidence="6">2.5.1.16</ecNumber>
    </alternativeName>
</protein>
<evidence type="ECO:0000313" key="12">
    <source>
        <dbReference type="Proteomes" id="UP000050562"/>
    </source>
</evidence>
<name>A0A0P9XXF6_9PSED</name>
<keyword evidence="4 6" id="KW-0745">Spermidine biosynthesis</keyword>
<evidence type="ECO:0000259" key="10">
    <source>
        <dbReference type="PROSITE" id="PS51006"/>
    </source>
</evidence>
<gene>
    <name evidence="6" type="primary">speE</name>
    <name evidence="11" type="ORF">ALO52_04542</name>
</gene>
<evidence type="ECO:0000256" key="6">
    <source>
        <dbReference type="HAMAP-Rule" id="MF_00198"/>
    </source>
</evidence>
<dbReference type="GO" id="GO:0008295">
    <property type="term" value="P:spermidine biosynthetic process"/>
    <property type="evidence" value="ECO:0007669"/>
    <property type="project" value="UniProtKB-UniRule"/>
</dbReference>
<organism evidence="11 12">
    <name type="scientific">Pseudomonas syringae pv. primulae</name>
    <dbReference type="NCBI Taxonomy" id="251707"/>
    <lineage>
        <taxon>Bacteria</taxon>
        <taxon>Pseudomonadati</taxon>
        <taxon>Pseudomonadota</taxon>
        <taxon>Gammaproteobacteria</taxon>
        <taxon>Pseudomonadales</taxon>
        <taxon>Pseudomonadaceae</taxon>
        <taxon>Pseudomonas</taxon>
    </lineage>
</organism>
<dbReference type="PROSITE" id="PS01330">
    <property type="entry name" value="PABS_1"/>
    <property type="match status" value="1"/>
</dbReference>
<dbReference type="GO" id="GO:0004766">
    <property type="term" value="F:spermidine synthase activity"/>
    <property type="evidence" value="ECO:0007669"/>
    <property type="project" value="UniProtKB-UniRule"/>
</dbReference>
<evidence type="ECO:0000256" key="8">
    <source>
        <dbReference type="RuleBase" id="RU003836"/>
    </source>
</evidence>
<comment type="subunit">
    <text evidence="6">Homodimer or homotetramer.</text>
</comment>
<comment type="similarity">
    <text evidence="1 6 8">Belongs to the spermidine/spermine synthase family.</text>
</comment>
<keyword evidence="3 6" id="KW-0808">Transferase</keyword>
<evidence type="ECO:0000256" key="1">
    <source>
        <dbReference type="ARBA" id="ARBA00007867"/>
    </source>
</evidence>
<dbReference type="EMBL" id="LJRC01000026">
    <property type="protein sequence ID" value="KPY40700.1"/>
    <property type="molecule type" value="Genomic_DNA"/>
</dbReference>
<dbReference type="InterPro" id="IPR001045">
    <property type="entry name" value="Spermi_synthase"/>
</dbReference>
<dbReference type="NCBIfam" id="NF037959">
    <property type="entry name" value="MFS_SpdSyn"/>
    <property type="match status" value="1"/>
</dbReference>
<feature type="domain" description="PABS" evidence="10">
    <location>
        <begin position="16"/>
        <end position="245"/>
    </location>
</feature>
<dbReference type="Gene3D" id="2.30.140.10">
    <property type="entry name" value="Spermidine synthase, tetramerisation domain"/>
    <property type="match status" value="1"/>
</dbReference>
<comment type="pathway">
    <text evidence="6">Amine and polyamine biosynthesis; spermidine biosynthesis; spermidine from putrescine: step 1/1.</text>
</comment>
<reference evidence="11 12" key="1">
    <citation type="submission" date="2015-09" db="EMBL/GenBank/DDBJ databases">
        <title>Genome announcement of multiple Pseudomonas syringae strains.</title>
        <authorList>
            <person name="Thakur S."/>
            <person name="Wang P.W."/>
            <person name="Gong Y."/>
            <person name="Weir B.S."/>
            <person name="Guttman D.S."/>
        </authorList>
    </citation>
    <scope>NUCLEOTIDE SEQUENCE [LARGE SCALE GENOMIC DNA]</scope>
    <source>
        <strain evidence="11 12">ICMP3956</strain>
    </source>
</reference>
<feature type="binding site" evidence="6">
    <location>
        <position position="95"/>
    </location>
    <ligand>
        <name>spermidine</name>
        <dbReference type="ChEBI" id="CHEBI:57834"/>
    </ligand>
</feature>
<evidence type="ECO:0000256" key="9">
    <source>
        <dbReference type="RuleBase" id="RU003837"/>
    </source>
</evidence>
<dbReference type="PANTHER" id="PTHR11558">
    <property type="entry name" value="SPERMIDINE/SPERMINE SYNTHASE"/>
    <property type="match status" value="1"/>
</dbReference>
<dbReference type="PROSITE" id="PS51006">
    <property type="entry name" value="PABS_2"/>
    <property type="match status" value="1"/>
</dbReference>
<accession>A0A0P9XXF6</accession>
<proteinExistence type="inferred from homology"/>
<evidence type="ECO:0000256" key="5">
    <source>
        <dbReference type="ARBA" id="ARBA00023115"/>
    </source>
</evidence>
<feature type="binding site" evidence="6">
    <location>
        <position position="71"/>
    </location>
    <ligand>
        <name>spermidine</name>
        <dbReference type="ChEBI" id="CHEBI:57834"/>
    </ligand>
</feature>
<dbReference type="PATRIC" id="fig|251707.3.peg.1806"/>
<dbReference type="SUPFAM" id="SSF53335">
    <property type="entry name" value="S-adenosyl-L-methionine-dependent methyltransferases"/>
    <property type="match status" value="1"/>
</dbReference>
<dbReference type="InterPro" id="IPR029063">
    <property type="entry name" value="SAM-dependent_MTases_sf"/>
</dbReference>
<dbReference type="Pfam" id="PF17284">
    <property type="entry name" value="Spermine_synt_N"/>
    <property type="match status" value="1"/>
</dbReference>
<dbReference type="InterPro" id="IPR030373">
    <property type="entry name" value="PABS_CS"/>
</dbReference>
<dbReference type="HAMAP" id="MF_00198">
    <property type="entry name" value="Spermidine_synth"/>
    <property type="match status" value="1"/>
</dbReference>
<evidence type="ECO:0000256" key="3">
    <source>
        <dbReference type="ARBA" id="ARBA00022679"/>
    </source>
</evidence>
<feature type="binding site" evidence="6">
    <location>
        <begin position="147"/>
        <end position="148"/>
    </location>
    <ligand>
        <name>S-methyl-5'-thioadenosine</name>
        <dbReference type="ChEBI" id="CHEBI:17509"/>
    </ligand>
</feature>
<dbReference type="FunFam" id="2.30.140.10:FF:000002">
    <property type="entry name" value="Polyamine aminopropyltransferase"/>
    <property type="match status" value="1"/>
</dbReference>
<dbReference type="Proteomes" id="UP000050562">
    <property type="component" value="Unassembled WGS sequence"/>
</dbReference>
<evidence type="ECO:0000256" key="4">
    <source>
        <dbReference type="ARBA" id="ARBA00023066"/>
    </source>
</evidence>
<dbReference type="PANTHER" id="PTHR11558:SF11">
    <property type="entry name" value="SPERMIDINE SYNTHASE"/>
    <property type="match status" value="1"/>
</dbReference>
<comment type="caution">
    <text evidence="11">The sequence shown here is derived from an EMBL/GenBank/DDBJ whole genome shotgun (WGS) entry which is preliminary data.</text>
</comment>
<dbReference type="UniPathway" id="UPA00248">
    <property type="reaction ID" value="UER00314"/>
</dbReference>
<dbReference type="InterPro" id="IPR037163">
    <property type="entry name" value="Spermidine_synt_N_sf"/>
</dbReference>